<reference evidence="9" key="1">
    <citation type="submission" date="2014-06" db="EMBL/GenBank/DDBJ databases">
        <title>Key roles for freshwater Actinobacteria revealed by deep metagenomic sequencing.</title>
        <authorList>
            <person name="Ghai R."/>
            <person name="Mizuno C.M."/>
            <person name="Picazo A."/>
            <person name="Camacho A."/>
            <person name="Rodriguez-Valera F."/>
        </authorList>
    </citation>
    <scope>NUCLEOTIDE SEQUENCE</scope>
</reference>
<dbReference type="PROSITE" id="PS50850">
    <property type="entry name" value="MFS"/>
    <property type="match status" value="1"/>
</dbReference>
<dbReference type="InterPro" id="IPR044772">
    <property type="entry name" value="NO3_transporter"/>
</dbReference>
<feature type="transmembrane region" description="Helical" evidence="7">
    <location>
        <begin position="359"/>
        <end position="383"/>
    </location>
</feature>
<evidence type="ECO:0000313" key="9">
    <source>
        <dbReference type="EMBL" id="KGA16495.1"/>
    </source>
</evidence>
<keyword evidence="4 7" id="KW-1133">Transmembrane helix</keyword>
<keyword evidence="3 7" id="KW-0812">Transmembrane</keyword>
<dbReference type="GO" id="GO:0015112">
    <property type="term" value="F:nitrate transmembrane transporter activity"/>
    <property type="evidence" value="ECO:0007669"/>
    <property type="project" value="InterPro"/>
</dbReference>
<evidence type="ECO:0000256" key="4">
    <source>
        <dbReference type="ARBA" id="ARBA00022989"/>
    </source>
</evidence>
<dbReference type="GO" id="GO:0016020">
    <property type="term" value="C:membrane"/>
    <property type="evidence" value="ECO:0007669"/>
    <property type="project" value="UniProtKB-SubCell"/>
</dbReference>
<feature type="transmembrane region" description="Helical" evidence="7">
    <location>
        <begin position="322"/>
        <end position="347"/>
    </location>
</feature>
<evidence type="ECO:0000259" key="8">
    <source>
        <dbReference type="PROSITE" id="PS50850"/>
    </source>
</evidence>
<accession>A0A094PXJ5</accession>
<protein>
    <submittedName>
        <fullName evidence="9">Nitrate/nitrite transporter integral membrane protein</fullName>
    </submittedName>
</protein>
<evidence type="ECO:0000256" key="6">
    <source>
        <dbReference type="ARBA" id="ARBA00023136"/>
    </source>
</evidence>
<keyword evidence="6 7" id="KW-0472">Membrane</keyword>
<dbReference type="Gene3D" id="1.20.1250.20">
    <property type="entry name" value="MFS general substrate transporter like domains"/>
    <property type="match status" value="2"/>
</dbReference>
<comment type="caution">
    <text evidence="9">The sequence shown here is derived from an EMBL/GenBank/DDBJ whole genome shotgun (WGS) entry which is preliminary data.</text>
</comment>
<dbReference type="InterPro" id="IPR011701">
    <property type="entry name" value="MFS"/>
</dbReference>
<organism evidence="9">
    <name type="scientific">freshwater metagenome</name>
    <dbReference type="NCBI Taxonomy" id="449393"/>
    <lineage>
        <taxon>unclassified sequences</taxon>
        <taxon>metagenomes</taxon>
        <taxon>ecological metagenomes</taxon>
    </lineage>
</organism>
<dbReference type="SUPFAM" id="SSF103473">
    <property type="entry name" value="MFS general substrate transporter"/>
    <property type="match status" value="1"/>
</dbReference>
<dbReference type="EMBL" id="JNSL01000083">
    <property type="protein sequence ID" value="KGA16495.1"/>
    <property type="molecule type" value="Genomic_DNA"/>
</dbReference>
<dbReference type="InterPro" id="IPR020846">
    <property type="entry name" value="MFS_dom"/>
</dbReference>
<feature type="transmembrane region" description="Helical" evidence="7">
    <location>
        <begin position="76"/>
        <end position="94"/>
    </location>
</feature>
<comment type="similarity">
    <text evidence="2">Belongs to the major facilitator superfamily. Nitrate/nitrite porter (TC 2.A.1.8) family.</text>
</comment>
<evidence type="ECO:0000256" key="5">
    <source>
        <dbReference type="ARBA" id="ARBA00023063"/>
    </source>
</evidence>
<keyword evidence="5" id="KW-0534">Nitrate assimilation</keyword>
<dbReference type="InterPro" id="IPR036259">
    <property type="entry name" value="MFS_trans_sf"/>
</dbReference>
<sequence>MSSRNGSGRVLALSTFAFTLMFAVWLMFGVLGIPIQKEFGISDSQLAWLSSVAILNGSIWRLLLGILADRIGGKKVTVLMLLVTSVPAYLLAHIELTYTWLLVLAFFVGFAGNLFSVGIAWNSHWFERNRQGFALGVFGAGNVGASATKFIGPAVIAGTVGGSYLGGIIPGGWRFVPALYAVLLVLTAIAIQLFTPADAENLQKSRPLRQMFAPLRYLQVWRFSFYYVVVFGAYVALASWMPKYYVSVYELELQNAALLTALFIFPASLLRPIGGYISDKMGARRLMYGTFLSMLTALLFLAAPFGYIVLNTPDGPREVLPYSLGVVPFTALLFVVGCSMGIGKAAVFKHIPEYFPNDVGAVGGLVGTLGALGGFLLPPLFVAVREWTGLPQSTFVVLFLLTLAATVWMHVVVVKMLHKASPTLKNQIDYNDSHMNGA</sequence>
<feature type="domain" description="Major facilitator superfamily (MFS) profile" evidence="8">
    <location>
        <begin position="9"/>
        <end position="417"/>
    </location>
</feature>
<evidence type="ECO:0000256" key="1">
    <source>
        <dbReference type="ARBA" id="ARBA00004141"/>
    </source>
</evidence>
<dbReference type="AlphaFoldDB" id="A0A094PXJ5"/>
<feature type="transmembrane region" description="Helical" evidence="7">
    <location>
        <begin position="178"/>
        <end position="199"/>
    </location>
</feature>
<comment type="subcellular location">
    <subcellularLocation>
        <location evidence="1">Membrane</location>
        <topology evidence="1">Multi-pass membrane protein</topology>
    </subcellularLocation>
</comment>
<dbReference type="CDD" id="cd17341">
    <property type="entry name" value="MFS_NRT2_like"/>
    <property type="match status" value="1"/>
</dbReference>
<feature type="transmembrane region" description="Helical" evidence="7">
    <location>
        <begin position="286"/>
        <end position="310"/>
    </location>
</feature>
<name>A0A094PXJ5_9ZZZZ</name>
<dbReference type="Pfam" id="PF07690">
    <property type="entry name" value="MFS_1"/>
    <property type="match status" value="1"/>
</dbReference>
<gene>
    <name evidence="9" type="ORF">GM51_12445</name>
</gene>
<feature type="transmembrane region" description="Helical" evidence="7">
    <location>
        <begin position="45"/>
        <end position="64"/>
    </location>
</feature>
<evidence type="ECO:0000256" key="7">
    <source>
        <dbReference type="SAM" id="Phobius"/>
    </source>
</evidence>
<dbReference type="PANTHER" id="PTHR23515">
    <property type="entry name" value="HIGH-AFFINITY NITRATE TRANSPORTER 2.3"/>
    <property type="match status" value="1"/>
</dbReference>
<evidence type="ECO:0000256" key="2">
    <source>
        <dbReference type="ARBA" id="ARBA00008432"/>
    </source>
</evidence>
<feature type="transmembrane region" description="Helical" evidence="7">
    <location>
        <begin position="220"/>
        <end position="241"/>
    </location>
</feature>
<feature type="transmembrane region" description="Helical" evidence="7">
    <location>
        <begin position="253"/>
        <end position="274"/>
    </location>
</feature>
<feature type="transmembrane region" description="Helical" evidence="7">
    <location>
        <begin position="133"/>
        <end position="158"/>
    </location>
</feature>
<dbReference type="GO" id="GO:0042128">
    <property type="term" value="P:nitrate assimilation"/>
    <property type="evidence" value="ECO:0007669"/>
    <property type="project" value="UniProtKB-KW"/>
</dbReference>
<feature type="transmembrane region" description="Helical" evidence="7">
    <location>
        <begin position="100"/>
        <end position="121"/>
    </location>
</feature>
<feature type="transmembrane region" description="Helical" evidence="7">
    <location>
        <begin position="12"/>
        <end position="33"/>
    </location>
</feature>
<evidence type="ECO:0000256" key="3">
    <source>
        <dbReference type="ARBA" id="ARBA00022692"/>
    </source>
</evidence>
<feature type="transmembrane region" description="Helical" evidence="7">
    <location>
        <begin position="395"/>
        <end position="417"/>
    </location>
</feature>
<proteinExistence type="inferred from homology"/>